<evidence type="ECO:0000313" key="2">
    <source>
        <dbReference type="EnsemblMetazoa" id="HelroP159588"/>
    </source>
</evidence>
<protein>
    <submittedName>
        <fullName evidence="1 2">Uncharacterized protein</fullName>
    </submittedName>
</protein>
<dbReference type="RefSeq" id="XP_009009714.1">
    <property type="nucleotide sequence ID" value="XM_009011466.1"/>
</dbReference>
<evidence type="ECO:0000313" key="1">
    <source>
        <dbReference type="EMBL" id="ESO12994.1"/>
    </source>
</evidence>
<reference evidence="2" key="3">
    <citation type="submission" date="2015-06" db="UniProtKB">
        <authorList>
            <consortium name="EnsemblMetazoa"/>
        </authorList>
    </citation>
    <scope>IDENTIFICATION</scope>
</reference>
<dbReference type="EMBL" id="AMQM01000276">
    <property type="status" value="NOT_ANNOTATED_CDS"/>
    <property type="molecule type" value="Genomic_DNA"/>
</dbReference>
<organism evidence="2 3">
    <name type="scientific">Helobdella robusta</name>
    <name type="common">Californian leech</name>
    <dbReference type="NCBI Taxonomy" id="6412"/>
    <lineage>
        <taxon>Eukaryota</taxon>
        <taxon>Metazoa</taxon>
        <taxon>Spiralia</taxon>
        <taxon>Lophotrochozoa</taxon>
        <taxon>Annelida</taxon>
        <taxon>Clitellata</taxon>
        <taxon>Hirudinea</taxon>
        <taxon>Rhynchobdellida</taxon>
        <taxon>Glossiphoniidae</taxon>
        <taxon>Helobdella</taxon>
    </lineage>
</organism>
<dbReference type="EMBL" id="KB095811">
    <property type="protein sequence ID" value="ESO12994.1"/>
    <property type="molecule type" value="Genomic_DNA"/>
</dbReference>
<sequence>MNNTRNSLASRYTSHLVGMQAGKHITVKHKYNIAISSCLSCTNKPNMSRANVWLYLHRYLKLKIFKSDGLMVMVPGTDVAMTWFKYRLPPVICNPWGSLCRIKWNQVKLKRKN</sequence>
<dbReference type="InParanoid" id="T1EP73"/>
<dbReference type="GeneID" id="20198373"/>
<dbReference type="EMBL" id="AMQM01000277">
    <property type="status" value="NOT_ANNOTATED_CDS"/>
    <property type="molecule type" value="Genomic_DNA"/>
</dbReference>
<dbReference type="EnsemblMetazoa" id="HelroT159588">
    <property type="protein sequence ID" value="HelroP159588"/>
    <property type="gene ID" value="HelroG159588"/>
</dbReference>
<reference evidence="1 3" key="2">
    <citation type="journal article" date="2013" name="Nature">
        <title>Insights into bilaterian evolution from three spiralian genomes.</title>
        <authorList>
            <person name="Simakov O."/>
            <person name="Marletaz F."/>
            <person name="Cho S.J."/>
            <person name="Edsinger-Gonzales E."/>
            <person name="Havlak P."/>
            <person name="Hellsten U."/>
            <person name="Kuo D.H."/>
            <person name="Larsson T."/>
            <person name="Lv J."/>
            <person name="Arendt D."/>
            <person name="Savage R."/>
            <person name="Osoegawa K."/>
            <person name="de Jong P."/>
            <person name="Grimwood J."/>
            <person name="Chapman J.A."/>
            <person name="Shapiro H."/>
            <person name="Aerts A."/>
            <person name="Otillar R.P."/>
            <person name="Terry A.Y."/>
            <person name="Boore J.L."/>
            <person name="Grigoriev I.V."/>
            <person name="Lindberg D.R."/>
            <person name="Seaver E.C."/>
            <person name="Weisblat D.A."/>
            <person name="Putnam N.H."/>
            <person name="Rokhsar D.S."/>
        </authorList>
    </citation>
    <scope>NUCLEOTIDE SEQUENCE</scope>
</reference>
<proteinExistence type="predicted"/>
<reference evidence="3" key="1">
    <citation type="submission" date="2012-12" db="EMBL/GenBank/DDBJ databases">
        <authorList>
            <person name="Hellsten U."/>
            <person name="Grimwood J."/>
            <person name="Chapman J.A."/>
            <person name="Shapiro H."/>
            <person name="Aerts A."/>
            <person name="Otillar R.P."/>
            <person name="Terry A.Y."/>
            <person name="Boore J.L."/>
            <person name="Simakov O."/>
            <person name="Marletaz F."/>
            <person name="Cho S.-J."/>
            <person name="Edsinger-Gonzales E."/>
            <person name="Havlak P."/>
            <person name="Kuo D.-H."/>
            <person name="Larsson T."/>
            <person name="Lv J."/>
            <person name="Arendt D."/>
            <person name="Savage R."/>
            <person name="Osoegawa K."/>
            <person name="de Jong P."/>
            <person name="Lindberg D.R."/>
            <person name="Seaver E.C."/>
            <person name="Weisblat D.A."/>
            <person name="Putnam N.H."/>
            <person name="Grigoriev I.V."/>
            <person name="Rokhsar D.S."/>
        </authorList>
    </citation>
    <scope>NUCLEOTIDE SEQUENCE</scope>
</reference>
<gene>
    <name evidence="2" type="primary">20198373</name>
    <name evidence="1" type="ORF">HELRODRAFT_159588</name>
</gene>
<accession>T1EP73</accession>
<dbReference type="AlphaFoldDB" id="T1EP73"/>
<dbReference type="CTD" id="20198373"/>
<dbReference type="HOGENOM" id="CLU_2136141_0_0_1"/>
<evidence type="ECO:0000313" key="3">
    <source>
        <dbReference type="Proteomes" id="UP000015101"/>
    </source>
</evidence>
<dbReference type="Proteomes" id="UP000015101">
    <property type="component" value="Unassembled WGS sequence"/>
</dbReference>
<dbReference type="KEGG" id="hro:HELRODRAFT_159588"/>
<name>T1EP73_HELRO</name>
<keyword evidence="3" id="KW-1185">Reference proteome</keyword>